<dbReference type="OrthoDB" id="1683318at2"/>
<dbReference type="Pfam" id="PF02627">
    <property type="entry name" value="CMD"/>
    <property type="match status" value="1"/>
</dbReference>
<dbReference type="EMBL" id="NHRJ02000002">
    <property type="protein sequence ID" value="PZE22033.1"/>
    <property type="molecule type" value="Genomic_DNA"/>
</dbReference>
<proteinExistence type="predicted"/>
<comment type="caution">
    <text evidence="2">The sequence shown here is derived from an EMBL/GenBank/DDBJ whole genome shotgun (WGS) entry which is preliminary data.</text>
</comment>
<keyword evidence="3" id="KW-1185">Reference proteome</keyword>
<name>A0A2W1NTR9_PAEXE</name>
<dbReference type="InterPro" id="IPR029032">
    <property type="entry name" value="AhpD-like"/>
</dbReference>
<dbReference type="Proteomes" id="UP000214746">
    <property type="component" value="Unassembled WGS sequence"/>
</dbReference>
<evidence type="ECO:0000313" key="2">
    <source>
        <dbReference type="EMBL" id="PZE22033.1"/>
    </source>
</evidence>
<dbReference type="PANTHER" id="PTHR33930">
    <property type="entry name" value="ALKYL HYDROPEROXIDE REDUCTASE AHPD"/>
    <property type="match status" value="1"/>
</dbReference>
<dbReference type="Gene3D" id="1.20.1290.10">
    <property type="entry name" value="AhpD-like"/>
    <property type="match status" value="1"/>
</dbReference>
<dbReference type="SUPFAM" id="SSF69118">
    <property type="entry name" value="AhpD-like"/>
    <property type="match status" value="1"/>
</dbReference>
<organism evidence="2 3">
    <name type="scientific">Paenibacillus xerothermodurans</name>
    <dbReference type="NCBI Taxonomy" id="1977292"/>
    <lineage>
        <taxon>Bacteria</taxon>
        <taxon>Bacillati</taxon>
        <taxon>Bacillota</taxon>
        <taxon>Bacilli</taxon>
        <taxon>Bacillales</taxon>
        <taxon>Paenibacillaceae</taxon>
        <taxon>Paenibacillus</taxon>
    </lineage>
</organism>
<gene>
    <name evidence="2" type="ORF">CBW46_006455</name>
</gene>
<dbReference type="InterPro" id="IPR003779">
    <property type="entry name" value="CMD-like"/>
</dbReference>
<feature type="domain" description="Carboxymuconolactone decarboxylase-like" evidence="1">
    <location>
        <begin position="27"/>
        <end position="100"/>
    </location>
</feature>
<dbReference type="GO" id="GO:0051920">
    <property type="term" value="F:peroxiredoxin activity"/>
    <property type="evidence" value="ECO:0007669"/>
    <property type="project" value="InterPro"/>
</dbReference>
<sequence length="121" mass="12728">MCVNTGLLNKKVDSYKIGVGRMNDNMPKMVDAYHHFTAACFEGGALSEKQKHLIALGISLFANNEVCTYYHVQEAVAKGASEAEIMEAVAVAAAVGSGHSMAQGVTRVQTALDSLGVAAPQ</sequence>
<dbReference type="AlphaFoldDB" id="A0A2W1NTR9"/>
<evidence type="ECO:0000313" key="3">
    <source>
        <dbReference type="Proteomes" id="UP000214746"/>
    </source>
</evidence>
<dbReference type="PANTHER" id="PTHR33930:SF2">
    <property type="entry name" value="BLR3452 PROTEIN"/>
    <property type="match status" value="1"/>
</dbReference>
<evidence type="ECO:0000259" key="1">
    <source>
        <dbReference type="Pfam" id="PF02627"/>
    </source>
</evidence>
<reference evidence="2" key="1">
    <citation type="submission" date="2018-06" db="EMBL/GenBank/DDBJ databases">
        <title>Paenibacillus xerothermodurans sp. nov. an extremely dry heat resistant spore forming bacterium isolated from the soil of Cape Canaveral, Florida.</title>
        <authorList>
            <person name="Seuylemezian A."/>
            <person name="Kaur N."/>
            <person name="Patil P."/>
            <person name="Patil P."/>
            <person name="Mayilraj S."/>
            <person name="Vaishampayan P."/>
        </authorList>
    </citation>
    <scope>NUCLEOTIDE SEQUENCE [LARGE SCALE GENOMIC DNA]</scope>
    <source>
        <strain evidence="2">ATCC 27380</strain>
    </source>
</reference>
<protein>
    <submittedName>
        <fullName evidence="2">Carboxymuconolactone decarboxylase family protein</fullName>
    </submittedName>
</protein>
<accession>A0A2W1NTR9</accession>